<feature type="binding site" evidence="7">
    <location>
        <position position="234"/>
    </location>
    <ligand>
        <name>FAD</name>
        <dbReference type="ChEBI" id="CHEBI:57692"/>
    </ligand>
</feature>
<feature type="domain" description="Glucose-methanol-choline oxidoreductase N-terminal" evidence="10">
    <location>
        <begin position="276"/>
        <end position="290"/>
    </location>
</feature>
<evidence type="ECO:0000313" key="12">
    <source>
        <dbReference type="Proteomes" id="UP001140453"/>
    </source>
</evidence>
<evidence type="ECO:0000256" key="5">
    <source>
        <dbReference type="ARBA" id="ARBA00023002"/>
    </source>
</evidence>
<dbReference type="Proteomes" id="UP001140453">
    <property type="component" value="Unassembled WGS sequence"/>
</dbReference>
<dbReference type="Gene3D" id="3.30.560.10">
    <property type="entry name" value="Glucose Oxidase, domain 3"/>
    <property type="match status" value="2"/>
</dbReference>
<dbReference type="InterPro" id="IPR036188">
    <property type="entry name" value="FAD/NAD-bd_sf"/>
</dbReference>
<dbReference type="Gene3D" id="3.50.50.60">
    <property type="entry name" value="FAD/NAD(P)-binding domain"/>
    <property type="match status" value="2"/>
</dbReference>
<comment type="similarity">
    <text evidence="2 8">Belongs to the GMC oxidoreductase family.</text>
</comment>
<feature type="domain" description="Glucose-methanol-choline oxidoreductase N-terminal" evidence="9">
    <location>
        <begin position="82"/>
        <end position="105"/>
    </location>
</feature>
<dbReference type="OrthoDB" id="269227at2759"/>
<accession>A0A9W8YTU6</accession>
<feature type="active site" description="Proton donor" evidence="6">
    <location>
        <position position="518"/>
    </location>
</feature>
<comment type="caution">
    <text evidence="11">The sequence shown here is derived from an EMBL/GenBank/DDBJ whole genome shotgun (WGS) entry which is preliminary data.</text>
</comment>
<dbReference type="AlphaFoldDB" id="A0A9W8YTU6"/>
<organism evidence="11 12">
    <name type="scientific">Gnomoniopsis smithogilvyi</name>
    <dbReference type="NCBI Taxonomy" id="1191159"/>
    <lineage>
        <taxon>Eukaryota</taxon>
        <taxon>Fungi</taxon>
        <taxon>Dikarya</taxon>
        <taxon>Ascomycota</taxon>
        <taxon>Pezizomycotina</taxon>
        <taxon>Sordariomycetes</taxon>
        <taxon>Sordariomycetidae</taxon>
        <taxon>Diaporthales</taxon>
        <taxon>Gnomoniaceae</taxon>
        <taxon>Gnomoniopsis</taxon>
    </lineage>
</organism>
<name>A0A9W8YTU6_9PEZI</name>
<evidence type="ECO:0000313" key="11">
    <source>
        <dbReference type="EMBL" id="KAJ4391528.1"/>
    </source>
</evidence>
<dbReference type="GO" id="GO:0016614">
    <property type="term" value="F:oxidoreductase activity, acting on CH-OH group of donors"/>
    <property type="evidence" value="ECO:0007669"/>
    <property type="project" value="InterPro"/>
</dbReference>
<evidence type="ECO:0000256" key="3">
    <source>
        <dbReference type="ARBA" id="ARBA00022630"/>
    </source>
</evidence>
<proteinExistence type="inferred from homology"/>
<evidence type="ECO:0000256" key="6">
    <source>
        <dbReference type="PIRSR" id="PIRSR000137-1"/>
    </source>
</evidence>
<evidence type="ECO:0000256" key="1">
    <source>
        <dbReference type="ARBA" id="ARBA00001974"/>
    </source>
</evidence>
<dbReference type="InterPro" id="IPR012132">
    <property type="entry name" value="GMC_OxRdtase"/>
</dbReference>
<evidence type="ECO:0000259" key="10">
    <source>
        <dbReference type="PROSITE" id="PS00624"/>
    </source>
</evidence>
<reference evidence="11" key="1">
    <citation type="submission" date="2022-10" db="EMBL/GenBank/DDBJ databases">
        <title>Tapping the CABI collections for fungal endophytes: first genome assemblies for Collariella, Neodidymelliopsis, Ascochyta clinopodiicola, Didymella pomorum, Didymosphaeria variabile, Neocosmospora piperis and Neocucurbitaria cava.</title>
        <authorList>
            <person name="Hill R."/>
        </authorList>
    </citation>
    <scope>NUCLEOTIDE SEQUENCE</scope>
    <source>
        <strain evidence="11">IMI 355082</strain>
    </source>
</reference>
<evidence type="ECO:0000256" key="4">
    <source>
        <dbReference type="ARBA" id="ARBA00022827"/>
    </source>
</evidence>
<dbReference type="Pfam" id="PF05199">
    <property type="entry name" value="GMC_oxred_C"/>
    <property type="match status" value="1"/>
</dbReference>
<dbReference type="InterPro" id="IPR000172">
    <property type="entry name" value="GMC_OxRdtase_N"/>
</dbReference>
<keyword evidence="4 7" id="KW-0274">FAD</keyword>
<keyword evidence="3 8" id="KW-0285">Flavoprotein</keyword>
<dbReference type="PANTHER" id="PTHR11552">
    <property type="entry name" value="GLUCOSE-METHANOL-CHOLINE GMC OXIDOREDUCTASE"/>
    <property type="match status" value="1"/>
</dbReference>
<dbReference type="PIRSF" id="PIRSF000137">
    <property type="entry name" value="Alcohol_oxidase"/>
    <property type="match status" value="1"/>
</dbReference>
<dbReference type="InterPro" id="IPR007867">
    <property type="entry name" value="GMC_OxRtase_C"/>
</dbReference>
<dbReference type="PROSITE" id="PS00624">
    <property type="entry name" value="GMC_OXRED_2"/>
    <property type="match status" value="1"/>
</dbReference>
<evidence type="ECO:0000256" key="2">
    <source>
        <dbReference type="ARBA" id="ARBA00010790"/>
    </source>
</evidence>
<dbReference type="SUPFAM" id="SSF51905">
    <property type="entry name" value="FAD/NAD(P)-binding domain"/>
    <property type="match status" value="1"/>
</dbReference>
<evidence type="ECO:0000256" key="7">
    <source>
        <dbReference type="PIRSR" id="PIRSR000137-2"/>
    </source>
</evidence>
<protein>
    <recommendedName>
        <fullName evidence="9 10">Glucose-methanol-choline oxidoreductase N-terminal domain-containing protein</fullName>
    </recommendedName>
</protein>
<evidence type="ECO:0000256" key="8">
    <source>
        <dbReference type="RuleBase" id="RU003968"/>
    </source>
</evidence>
<keyword evidence="12" id="KW-1185">Reference proteome</keyword>
<dbReference type="Pfam" id="PF00732">
    <property type="entry name" value="GMC_oxred_N"/>
    <property type="match status" value="1"/>
</dbReference>
<sequence>MKFDYIIAGGGTCGLLLANRLSADPNNSVVVIEPGQDVRNNPNVSVPENFISEPVFNTPLDWAYATEPQRGGANRTLQMHAGKALGGSSTINGMTYIRADVAEIDAWEALGNEGWNWETLLPYYKRVERYSPPTEAQVAVGASYEAQYHGQHGLLHVGNLYTLPNKSFYETVQDTWQNIGYMVNPDVNSGDTRGFDVYPMTVDRERDLRWDAARAYYYPIENRTNLKVLRGTVVKVTWGRQDEAEKNMTASGVEFVDANNKSVAIQAGKEVILSTGSLRTPGILEASGVGNPRQVFGSVASNRACLLTAVTSVLSELGIDIVVDLPGVGENLQEQPNTALVFTANLDTAGYAPYATFATADDVFGSEKLALADVTKGSLKGYAQTIAAASNAGLNTTAIEQILRIQHDLIFNQNVTIGETITLAAGGYFVTSHWLLLPFSRGSVHLRASDEANLPVIDPRYFLIDFDMTQQVGIGHQAQKFWQSSPMSDYLTGNVSGIPASDVDWVKFIEGSFAPNYHPIGTAAMMSRDLGGVVDRELKVYGTSNVRVVDASILPIQSSGHPTSTLYAIAERAADLILASS</sequence>
<dbReference type="GO" id="GO:0050660">
    <property type="term" value="F:flavin adenine dinucleotide binding"/>
    <property type="evidence" value="ECO:0007669"/>
    <property type="project" value="InterPro"/>
</dbReference>
<dbReference type="PROSITE" id="PS00623">
    <property type="entry name" value="GMC_OXRED_1"/>
    <property type="match status" value="1"/>
</dbReference>
<feature type="active site" description="Proton acceptor" evidence="6">
    <location>
        <position position="561"/>
    </location>
</feature>
<dbReference type="PANTHER" id="PTHR11552:SF201">
    <property type="entry name" value="GLUCOSE-METHANOL-CHOLINE OXIDOREDUCTASE N-TERMINAL DOMAIN-CONTAINING PROTEIN"/>
    <property type="match status" value="1"/>
</dbReference>
<keyword evidence="5" id="KW-0560">Oxidoreductase</keyword>
<dbReference type="SUPFAM" id="SSF54373">
    <property type="entry name" value="FAD-linked reductases, C-terminal domain"/>
    <property type="match status" value="1"/>
</dbReference>
<gene>
    <name evidence="11" type="ORF">N0V93_005146</name>
</gene>
<comment type="cofactor">
    <cofactor evidence="1 7">
        <name>FAD</name>
        <dbReference type="ChEBI" id="CHEBI:57692"/>
    </cofactor>
</comment>
<dbReference type="EMBL" id="JAPEVB010000003">
    <property type="protein sequence ID" value="KAJ4391528.1"/>
    <property type="molecule type" value="Genomic_DNA"/>
</dbReference>
<evidence type="ECO:0000259" key="9">
    <source>
        <dbReference type="PROSITE" id="PS00623"/>
    </source>
</evidence>